<evidence type="ECO:0000313" key="2">
    <source>
        <dbReference type="EMBL" id="AQV99002.1"/>
    </source>
</evidence>
<dbReference type="AlphaFoldDB" id="A0A1U9V241"/>
<organism evidence="2 3">
    <name type="scientific">Cupriavidus necator</name>
    <name type="common">Alcaligenes eutrophus</name>
    <name type="synonym">Ralstonia eutropha</name>
    <dbReference type="NCBI Taxonomy" id="106590"/>
    <lineage>
        <taxon>Bacteria</taxon>
        <taxon>Pseudomonadati</taxon>
        <taxon>Pseudomonadota</taxon>
        <taxon>Betaproteobacteria</taxon>
        <taxon>Burkholderiales</taxon>
        <taxon>Burkholderiaceae</taxon>
        <taxon>Cupriavidus</taxon>
    </lineage>
</organism>
<dbReference type="Proteomes" id="UP000189627">
    <property type="component" value="Chromosome 2"/>
</dbReference>
<dbReference type="KEGG" id="cuh:BJN34_34550"/>
<accession>A0A1U9V241</accession>
<dbReference type="Pfam" id="PF06980">
    <property type="entry name" value="DUF1302"/>
    <property type="match status" value="1"/>
</dbReference>
<sequence>MKRAYSVVALAAATMFVEVPAYAYDFTVGPIEASTTTNITAGFGVRTKEPSCALVGDPTSSCGTSANTAQYSNGDDGNLNYKKGQPFTSALTLVAEGLFRLPDSGVKLFARGSGMYDFAAGHTQRTDLSASATSQVVWQTQLLDLWAQKDFYVAGNNGHVRLGNQVINWGESIYAAGGINVTNPYDIAKLLTPGTQLKQALLPSPMASIASSLGHGVSAEAYYQFQWASNRLPPVGSYWSASDLVGRGGQAMTVNTTNANVGGYDPAAIGRATGNGNQAQIASDLNAGVYAGPPFNSIGVPVTTTLPNNKNQYGVRFNWAVPDTQLNLSTYFVQYTDKTSVSTARADGTTNMSYLRNRHMYGVSANFPLGDWAIGWETSYRPRDAVSLSSCFNPGGETDLNTNAATGVDCPMYADKKRLQMTLNGMLALTRSQYPFLTWLGADSANLTAEASWIYYPGVSSGSNFTRTVSGQTVMQVPIAAYATWLQPGSNGYPIVAGKGTASSAGVTLDFNWTYDGTLIHGWQVTPGVTYMRSVYGYTPSASANYMSGAQSVNLYVLLTQNPAHWSAGLNFTAFFGGNALSQPYADRNYAGAFVTRTF</sequence>
<name>A0A1U9V241_CUPNE</name>
<evidence type="ECO:0000313" key="3">
    <source>
        <dbReference type="Proteomes" id="UP000189627"/>
    </source>
</evidence>
<protein>
    <submittedName>
        <fullName evidence="2">DUF1302 domain-containing protein</fullName>
    </submittedName>
</protein>
<evidence type="ECO:0000256" key="1">
    <source>
        <dbReference type="SAM" id="SignalP"/>
    </source>
</evidence>
<dbReference type="InterPro" id="IPR010727">
    <property type="entry name" value="DUF1302"/>
</dbReference>
<keyword evidence="1" id="KW-0732">Signal</keyword>
<dbReference type="EMBL" id="CP017758">
    <property type="protein sequence ID" value="AQV99002.1"/>
    <property type="molecule type" value="Genomic_DNA"/>
</dbReference>
<proteinExistence type="predicted"/>
<feature type="chain" id="PRO_5012391860" evidence="1">
    <location>
        <begin position="24"/>
        <end position="599"/>
    </location>
</feature>
<feature type="signal peptide" evidence="1">
    <location>
        <begin position="1"/>
        <end position="23"/>
    </location>
</feature>
<gene>
    <name evidence="2" type="ORF">BJN34_34550</name>
</gene>
<reference evidence="3" key="1">
    <citation type="submission" date="2017-02" db="EMBL/GenBank/DDBJ databases">
        <title>Complete genome sequence of Cupriavidus necator strain NH9, a 3-chlorobenzoate degrader.</title>
        <authorList>
            <person name="Moriuchi R."/>
            <person name="Dohra H."/>
            <person name="Ogawa N."/>
        </authorList>
    </citation>
    <scope>NUCLEOTIDE SEQUENCE [LARGE SCALE GENOMIC DNA]</scope>
    <source>
        <strain evidence="3">NH9</strain>
    </source>
</reference>